<evidence type="ECO:0000313" key="3">
    <source>
        <dbReference type="Proteomes" id="UP000244755"/>
    </source>
</evidence>
<gene>
    <name evidence="2" type="ORF">DA075_17895</name>
</gene>
<dbReference type="Proteomes" id="UP000244755">
    <property type="component" value="Chromosome 1"/>
</dbReference>
<dbReference type="KEGG" id="mee:DA075_17895"/>
<feature type="coiled-coil region" evidence="1">
    <location>
        <begin position="92"/>
        <end position="119"/>
    </location>
</feature>
<dbReference type="AlphaFoldDB" id="A0A2R4WLY4"/>
<protein>
    <submittedName>
        <fullName evidence="2">Uncharacterized protein</fullName>
    </submittedName>
</protein>
<sequence length="282" mass="30877">MSKFYETPPLSLGLTWTGHGLGRRYGHQMNLWTAEGDASAFSAARKRAKPELEACGYSWTRLADQRLVPCFWQLPEPASAEPARQAVEAALAAVAAESAERARREAERVAAEVARCAARAIPIRRDLAAIVGSRAWQLRRQLSEAEALLASDAWREWDCERASNLVTTAVGNSTRAVSRLGALALPHWYERAADPVVQAAALQACRHLSALDLDWASDRNSSGWSQATCWSGHALSERASLDQGAAAHALAILHVHRKQLTDSQRLALFEEPEWTPEPALAL</sequence>
<dbReference type="RefSeq" id="WP_099954359.1">
    <property type="nucleotide sequence ID" value="NZ_CP028843.1"/>
</dbReference>
<keyword evidence="3" id="KW-1185">Reference proteome</keyword>
<name>A0A2R4WLY4_9HYPH</name>
<dbReference type="OrthoDB" id="8005234at2"/>
<accession>A0A2R4WLY4</accession>
<dbReference type="EMBL" id="CP028843">
    <property type="protein sequence ID" value="AWB22549.1"/>
    <property type="molecule type" value="Genomic_DNA"/>
</dbReference>
<organism evidence="2 3">
    <name type="scientific">Methylobacterium currus</name>
    <dbReference type="NCBI Taxonomy" id="2051553"/>
    <lineage>
        <taxon>Bacteria</taxon>
        <taxon>Pseudomonadati</taxon>
        <taxon>Pseudomonadota</taxon>
        <taxon>Alphaproteobacteria</taxon>
        <taxon>Hyphomicrobiales</taxon>
        <taxon>Methylobacteriaceae</taxon>
        <taxon>Methylobacterium</taxon>
    </lineage>
</organism>
<reference evidence="2 3" key="1">
    <citation type="submission" date="2018-04" db="EMBL/GenBank/DDBJ databases">
        <title>Methylobacterium sp. PR1016A genome.</title>
        <authorList>
            <person name="Park W."/>
        </authorList>
    </citation>
    <scope>NUCLEOTIDE SEQUENCE [LARGE SCALE GENOMIC DNA]</scope>
    <source>
        <strain evidence="2 3">PR1016A</strain>
    </source>
</reference>
<keyword evidence="1" id="KW-0175">Coiled coil</keyword>
<evidence type="ECO:0000256" key="1">
    <source>
        <dbReference type="SAM" id="Coils"/>
    </source>
</evidence>
<evidence type="ECO:0000313" key="2">
    <source>
        <dbReference type="EMBL" id="AWB22549.1"/>
    </source>
</evidence>
<proteinExistence type="predicted"/>